<protein>
    <recommendedName>
        <fullName evidence="1">Integrase zinc-binding domain-containing protein</fullName>
    </recommendedName>
</protein>
<dbReference type="Pfam" id="PF17921">
    <property type="entry name" value="Integrase_H2C2"/>
    <property type="match status" value="1"/>
</dbReference>
<evidence type="ECO:0000313" key="2">
    <source>
        <dbReference type="EMBL" id="CAH3166427.1"/>
    </source>
</evidence>
<gene>
    <name evidence="2" type="ORF">PEVE_00005693</name>
</gene>
<dbReference type="Proteomes" id="UP001159427">
    <property type="component" value="Unassembled WGS sequence"/>
</dbReference>
<organism evidence="2 3">
    <name type="scientific">Porites evermanni</name>
    <dbReference type="NCBI Taxonomy" id="104178"/>
    <lineage>
        <taxon>Eukaryota</taxon>
        <taxon>Metazoa</taxon>
        <taxon>Cnidaria</taxon>
        <taxon>Anthozoa</taxon>
        <taxon>Hexacorallia</taxon>
        <taxon>Scleractinia</taxon>
        <taxon>Fungiina</taxon>
        <taxon>Poritidae</taxon>
        <taxon>Porites</taxon>
    </lineage>
</organism>
<reference evidence="2 3" key="1">
    <citation type="submission" date="2022-05" db="EMBL/GenBank/DDBJ databases">
        <authorList>
            <consortium name="Genoscope - CEA"/>
            <person name="William W."/>
        </authorList>
    </citation>
    <scope>NUCLEOTIDE SEQUENCE [LARGE SCALE GENOMIC DNA]</scope>
</reference>
<dbReference type="PANTHER" id="PTHR37984">
    <property type="entry name" value="PROTEIN CBG26694"/>
    <property type="match status" value="1"/>
</dbReference>
<evidence type="ECO:0000313" key="3">
    <source>
        <dbReference type="Proteomes" id="UP001159427"/>
    </source>
</evidence>
<sequence length="81" mass="9498">MKIVKGDWEKHKRDKDLGPYLHVKQELSITEGLIFRKQHIVLPATLQKEVVKLGHNLGHLGKTKAKQLLREKYWFPLLNSM</sequence>
<comment type="caution">
    <text evidence="2">The sequence shown here is derived from an EMBL/GenBank/DDBJ whole genome shotgun (WGS) entry which is preliminary data.</text>
</comment>
<dbReference type="InterPro" id="IPR050951">
    <property type="entry name" value="Retrovirus_Pol_polyprotein"/>
</dbReference>
<dbReference type="EMBL" id="CALNXI010001362">
    <property type="protein sequence ID" value="CAH3166427.1"/>
    <property type="molecule type" value="Genomic_DNA"/>
</dbReference>
<dbReference type="Gene3D" id="1.10.340.70">
    <property type="match status" value="1"/>
</dbReference>
<name>A0ABN8QKR4_9CNID</name>
<feature type="non-terminal residue" evidence="2">
    <location>
        <position position="81"/>
    </location>
</feature>
<proteinExistence type="predicted"/>
<evidence type="ECO:0000259" key="1">
    <source>
        <dbReference type="Pfam" id="PF17921"/>
    </source>
</evidence>
<dbReference type="PANTHER" id="PTHR37984:SF15">
    <property type="entry name" value="INTEGRASE CATALYTIC DOMAIN-CONTAINING PROTEIN"/>
    <property type="match status" value="1"/>
</dbReference>
<dbReference type="InterPro" id="IPR041588">
    <property type="entry name" value="Integrase_H2C2"/>
</dbReference>
<feature type="domain" description="Integrase zinc-binding" evidence="1">
    <location>
        <begin position="43"/>
        <end position="78"/>
    </location>
</feature>
<keyword evidence="3" id="KW-1185">Reference proteome</keyword>
<accession>A0ABN8QKR4</accession>